<dbReference type="STRING" id="401053.AciPR4_4005"/>
<keyword evidence="4" id="KW-0732">Signal</keyword>
<protein>
    <submittedName>
        <fullName evidence="5">Glycosidase related protein</fullName>
    </submittedName>
</protein>
<keyword evidence="2" id="KW-0808">Transferase</keyword>
<evidence type="ECO:0000256" key="1">
    <source>
        <dbReference type="ARBA" id="ARBA00022676"/>
    </source>
</evidence>
<dbReference type="PIRSF" id="PIRSF016202">
    <property type="entry name" value="PH1107"/>
    <property type="match status" value="1"/>
</dbReference>
<dbReference type="GO" id="GO:0016798">
    <property type="term" value="F:hydrolase activity, acting on glycosyl bonds"/>
    <property type="evidence" value="ECO:0007669"/>
    <property type="project" value="UniProtKB-KW"/>
</dbReference>
<feature type="signal peptide" evidence="4">
    <location>
        <begin position="1"/>
        <end position="20"/>
    </location>
</feature>
<gene>
    <name evidence="5" type="ordered locus">AciPR4_4005</name>
</gene>
<dbReference type="SUPFAM" id="SSF75005">
    <property type="entry name" value="Arabinanase/levansucrase/invertase"/>
    <property type="match status" value="1"/>
</dbReference>
<dbReference type="CDD" id="cd18610">
    <property type="entry name" value="GH130_BT3780-like"/>
    <property type="match status" value="1"/>
</dbReference>
<comment type="similarity">
    <text evidence="3">Belongs to the glycosyl hydrolase 130 family.</text>
</comment>
<dbReference type="Gene3D" id="2.115.10.20">
    <property type="entry name" value="Glycosyl hydrolase domain, family 43"/>
    <property type="match status" value="1"/>
</dbReference>
<feature type="chain" id="PRO_5003232381" evidence="4">
    <location>
        <begin position="21"/>
        <end position="382"/>
    </location>
</feature>
<dbReference type="RefSeq" id="WP_013570484.1">
    <property type="nucleotide sequence ID" value="NC_014963.1"/>
</dbReference>
<name>E8V3R7_TERSS</name>
<dbReference type="PANTHER" id="PTHR34106">
    <property type="entry name" value="GLYCOSIDASE"/>
    <property type="match status" value="1"/>
</dbReference>
<accession>E8V3R7</accession>
<proteinExistence type="inferred from homology"/>
<dbReference type="eggNOG" id="COG2152">
    <property type="taxonomic scope" value="Bacteria"/>
</dbReference>
<evidence type="ECO:0000256" key="3">
    <source>
        <dbReference type="ARBA" id="ARBA00024356"/>
    </source>
</evidence>
<evidence type="ECO:0000256" key="4">
    <source>
        <dbReference type="SAM" id="SignalP"/>
    </source>
</evidence>
<keyword evidence="5" id="KW-0326">Glycosidase</keyword>
<evidence type="ECO:0000313" key="5">
    <source>
        <dbReference type="EMBL" id="ADV84754.1"/>
    </source>
</evidence>
<dbReference type="AlphaFoldDB" id="E8V3R7"/>
<keyword evidence="1" id="KW-0328">Glycosyltransferase</keyword>
<dbReference type="GO" id="GO:0016757">
    <property type="term" value="F:glycosyltransferase activity"/>
    <property type="evidence" value="ECO:0007669"/>
    <property type="project" value="UniProtKB-KW"/>
</dbReference>
<keyword evidence="6" id="KW-1185">Reference proteome</keyword>
<evidence type="ECO:0000313" key="6">
    <source>
        <dbReference type="Proteomes" id="UP000006844"/>
    </source>
</evidence>
<dbReference type="KEGG" id="tsa:AciPR4_4005"/>
<evidence type="ECO:0000256" key="2">
    <source>
        <dbReference type="ARBA" id="ARBA00022679"/>
    </source>
</evidence>
<dbReference type="EMBL" id="CP002467">
    <property type="protein sequence ID" value="ADV84754.1"/>
    <property type="molecule type" value="Genomic_DNA"/>
</dbReference>
<organism evidence="5 6">
    <name type="scientific">Terriglobus saanensis (strain ATCC BAA-1853 / DSM 23119 / SP1PR4)</name>
    <dbReference type="NCBI Taxonomy" id="401053"/>
    <lineage>
        <taxon>Bacteria</taxon>
        <taxon>Pseudomonadati</taxon>
        <taxon>Acidobacteriota</taxon>
        <taxon>Terriglobia</taxon>
        <taxon>Terriglobales</taxon>
        <taxon>Acidobacteriaceae</taxon>
        <taxon>Terriglobus</taxon>
    </lineage>
</organism>
<keyword evidence="5" id="KW-0378">Hydrolase</keyword>
<dbReference type="InterPro" id="IPR023296">
    <property type="entry name" value="Glyco_hydro_beta-prop_sf"/>
</dbReference>
<reference evidence="5 6" key="1">
    <citation type="journal article" date="2012" name="Stand. Genomic Sci.">
        <title>Complete genome sequence of Terriglobus saanensis type strain SP1PR4(T), an Acidobacteria from tundra soil.</title>
        <authorList>
            <person name="Rawat S.R."/>
            <person name="Mannisto M.K."/>
            <person name="Starovoytov V."/>
            <person name="Goodwin L."/>
            <person name="Nolan M."/>
            <person name="Hauser L."/>
            <person name="Land M."/>
            <person name="Davenport K.W."/>
            <person name="Woyke T."/>
            <person name="Haggblom M.M."/>
        </authorList>
    </citation>
    <scope>NUCLEOTIDE SEQUENCE</scope>
    <source>
        <strain evidence="6">ATCC BAA-1853 / DSM 23119 / SP1PR4</strain>
    </source>
</reference>
<dbReference type="Proteomes" id="UP000006844">
    <property type="component" value="Chromosome"/>
</dbReference>
<dbReference type="InterPro" id="IPR007184">
    <property type="entry name" value="Mannoside_phosphorylase"/>
</dbReference>
<sequence length="382" mass="42023">MRLSSAALVVTTLMCAFSFAAQSDTRTKDRSWLIGPFTRPVDTPVIRPNPLSSFLDPVTRQAVAWEKLHTFNPAATIYEGKVAVLYRAEDDSGTMMVGGHASRLGLATSSDGLHFTTEPKPVLYGDNDAQKANEYLGGVEDPRVVQKEDGTYVVTYTQYARERQTYTIGIATSRDLHHWTKFGPIFDAAQNGKYRGFKYKSSGIVTRWDGRRMVAAKIHGKYWMYWGEITIRLATSDDLIHWTPVVDAKTGEPKVMLAPRPGHFDSGFPETGPPPVLTAKGIVMLYNAKNATHPPEGDGSTDLAAGTYSVGEALFAADDPSKMLDRTETPVFRPERPFERSGQYVDGTTFAEGLVRFAGKWFLYYGCADSLVGVATAPVAVE</sequence>
<dbReference type="Pfam" id="PF04041">
    <property type="entry name" value="Glyco_hydro_130"/>
    <property type="match status" value="1"/>
</dbReference>
<dbReference type="PANTHER" id="PTHR34106:SF5">
    <property type="entry name" value="GLYCOSIDASE"/>
    <property type="match status" value="1"/>
</dbReference>
<dbReference type="HOGENOM" id="CLU_046648_3_0_0"/>